<feature type="transmembrane region" description="Helical" evidence="1">
    <location>
        <begin position="203"/>
        <end position="224"/>
    </location>
</feature>
<comment type="caution">
    <text evidence="2">The sequence shown here is derived from an EMBL/GenBank/DDBJ whole genome shotgun (WGS) entry which is preliminary data.</text>
</comment>
<reference evidence="2" key="1">
    <citation type="submission" date="2023-06" db="EMBL/GenBank/DDBJ databases">
        <title>Genome-scale phylogeny and comparative genomics of the fungal order Sordariales.</title>
        <authorList>
            <consortium name="Lawrence Berkeley National Laboratory"/>
            <person name="Hensen N."/>
            <person name="Bonometti L."/>
            <person name="Westerberg I."/>
            <person name="Brannstrom I.O."/>
            <person name="Guillou S."/>
            <person name="Cros-Aarteil S."/>
            <person name="Calhoun S."/>
            <person name="Haridas S."/>
            <person name="Kuo A."/>
            <person name="Mondo S."/>
            <person name="Pangilinan J."/>
            <person name="Riley R."/>
            <person name="Labutti K."/>
            <person name="Andreopoulos B."/>
            <person name="Lipzen A."/>
            <person name="Chen C."/>
            <person name="Yanf M."/>
            <person name="Daum C."/>
            <person name="Ng V."/>
            <person name="Clum A."/>
            <person name="Steindorff A."/>
            <person name="Ohm R."/>
            <person name="Martin F."/>
            <person name="Silar P."/>
            <person name="Natvig D."/>
            <person name="Lalanne C."/>
            <person name="Gautier V."/>
            <person name="Ament-Velasquez S.L."/>
            <person name="Kruys A."/>
            <person name="Hutchinson M.I."/>
            <person name="Powell A.J."/>
            <person name="Barry K."/>
            <person name="Miller A.N."/>
            <person name="Grigoriev I.V."/>
            <person name="Debuchy R."/>
            <person name="Gladieux P."/>
            <person name="Thoren M.H."/>
            <person name="Johannesson H."/>
        </authorList>
    </citation>
    <scope>NUCLEOTIDE SEQUENCE</scope>
    <source>
        <strain evidence="2">SMH4607-1</strain>
    </source>
</reference>
<gene>
    <name evidence="2" type="ORF">B0H67DRAFT_558170</name>
</gene>
<evidence type="ECO:0000256" key="1">
    <source>
        <dbReference type="SAM" id="Phobius"/>
    </source>
</evidence>
<dbReference type="AlphaFoldDB" id="A0AA39ZXT7"/>
<keyword evidence="1" id="KW-0812">Transmembrane</keyword>
<evidence type="ECO:0000313" key="3">
    <source>
        <dbReference type="Proteomes" id="UP001172102"/>
    </source>
</evidence>
<name>A0AA39ZXT7_9PEZI</name>
<dbReference type="Proteomes" id="UP001172102">
    <property type="component" value="Unassembled WGS sequence"/>
</dbReference>
<proteinExistence type="predicted"/>
<keyword evidence="3" id="KW-1185">Reference proteome</keyword>
<accession>A0AA39ZXT7</accession>
<protein>
    <submittedName>
        <fullName evidence="2">Uncharacterized protein</fullName>
    </submittedName>
</protein>
<organism evidence="2 3">
    <name type="scientific">Lasiosphaeris hirsuta</name>
    <dbReference type="NCBI Taxonomy" id="260670"/>
    <lineage>
        <taxon>Eukaryota</taxon>
        <taxon>Fungi</taxon>
        <taxon>Dikarya</taxon>
        <taxon>Ascomycota</taxon>
        <taxon>Pezizomycotina</taxon>
        <taxon>Sordariomycetes</taxon>
        <taxon>Sordariomycetidae</taxon>
        <taxon>Sordariales</taxon>
        <taxon>Lasiosphaeriaceae</taxon>
        <taxon>Lasiosphaeris</taxon>
    </lineage>
</organism>
<dbReference type="EMBL" id="JAUKUA010000007">
    <property type="protein sequence ID" value="KAK0705600.1"/>
    <property type="molecule type" value="Genomic_DNA"/>
</dbReference>
<evidence type="ECO:0000313" key="2">
    <source>
        <dbReference type="EMBL" id="KAK0705600.1"/>
    </source>
</evidence>
<sequence>MAERDMAAERHCRAVDERQGLRHWCPGAGFTEIWNWINGWGTAAFNENLNFQAPAASVRRRMFINAPQPDETFSLYATARVPYKDDGVSSTWQITCAFMAHWVPSSLAMMMGTLVAEGLARTTSNSGNWIKLHENATSSVFDDLAFQGGRGASEITFEWSNTDPNGPIWLTRDNQLPIQLVSFDLDAQQYGYGSAITGPTGRFAVAVMFIYYAILGVYFAAALCMRVKTIIAWGDLQDLAVLVWNSPPLS</sequence>
<keyword evidence="1" id="KW-0472">Membrane</keyword>
<keyword evidence="1" id="KW-1133">Transmembrane helix</keyword>